<dbReference type="Pfam" id="PF13489">
    <property type="entry name" value="Methyltransf_23"/>
    <property type="match status" value="1"/>
</dbReference>
<evidence type="ECO:0000256" key="1">
    <source>
        <dbReference type="ARBA" id="ARBA00022603"/>
    </source>
</evidence>
<keyword evidence="2 4" id="KW-0808">Transferase</keyword>
<keyword evidence="1 4" id="KW-0489">Methyltransferase</keyword>
<proteinExistence type="predicted"/>
<dbReference type="PANTHER" id="PTHR43464">
    <property type="entry name" value="METHYLTRANSFERASE"/>
    <property type="match status" value="1"/>
</dbReference>
<comment type="caution">
    <text evidence="4">The sequence shown here is derived from an EMBL/GenBank/DDBJ whole genome shotgun (WGS) entry which is preliminary data.</text>
</comment>
<dbReference type="PANTHER" id="PTHR43464:SF19">
    <property type="entry name" value="UBIQUINONE BIOSYNTHESIS O-METHYLTRANSFERASE, MITOCHONDRIAL"/>
    <property type="match status" value="1"/>
</dbReference>
<dbReference type="OrthoDB" id="9804312at2"/>
<sequence>MSISSSGRSPAGVAPPPEAAGVCATPVLPDMGRSYDAYFASGLYLSRYPMPNRRTLRLLRQTLPTGGRLLDYGAGEGRYCFALARDRGAEVVAADISAVARDHLAGAARGLGLADRVHVCDPGDATYRRQVGALGGFNVVLLGFGVLGHIAGHAARIALLSALRASLAPGGRLVLGLPNAARRFRAVQAACAPLIARGELEPGDICYERQTGGSAIALYYHLYRRDEIRRDLGEAGFTVERLTVESMLPESAVTHSALLGRLDDLACGLVPVDWGYGYLVMARPAP</sequence>
<dbReference type="SUPFAM" id="SSF53335">
    <property type="entry name" value="S-adenosyl-L-methionine-dependent methyltransferases"/>
    <property type="match status" value="1"/>
</dbReference>
<dbReference type="EMBL" id="QYUK01000016">
    <property type="protein sequence ID" value="RJF80782.1"/>
    <property type="molecule type" value="Genomic_DNA"/>
</dbReference>
<keyword evidence="3" id="KW-0949">S-adenosyl-L-methionine</keyword>
<evidence type="ECO:0000313" key="5">
    <source>
        <dbReference type="Proteomes" id="UP000284605"/>
    </source>
</evidence>
<dbReference type="InterPro" id="IPR029063">
    <property type="entry name" value="SAM-dependent_MTases_sf"/>
</dbReference>
<evidence type="ECO:0000313" key="4">
    <source>
        <dbReference type="EMBL" id="RJF80782.1"/>
    </source>
</evidence>
<dbReference type="GO" id="GO:0032259">
    <property type="term" value="P:methylation"/>
    <property type="evidence" value="ECO:0007669"/>
    <property type="project" value="UniProtKB-KW"/>
</dbReference>
<reference evidence="4 5" key="1">
    <citation type="submission" date="2018-09" db="EMBL/GenBank/DDBJ databases">
        <authorList>
            <person name="Zhu H."/>
        </authorList>
    </citation>
    <scope>NUCLEOTIDE SEQUENCE [LARGE SCALE GENOMIC DNA]</scope>
    <source>
        <strain evidence="4 5">K1W22B-8</strain>
    </source>
</reference>
<dbReference type="CDD" id="cd02440">
    <property type="entry name" value="AdoMet_MTases"/>
    <property type="match status" value="1"/>
</dbReference>
<accession>A0A418VUE2</accession>
<evidence type="ECO:0000256" key="2">
    <source>
        <dbReference type="ARBA" id="ARBA00022679"/>
    </source>
</evidence>
<dbReference type="GO" id="GO:0008168">
    <property type="term" value="F:methyltransferase activity"/>
    <property type="evidence" value="ECO:0007669"/>
    <property type="project" value="UniProtKB-KW"/>
</dbReference>
<dbReference type="Gene3D" id="3.40.50.150">
    <property type="entry name" value="Vaccinia Virus protein VP39"/>
    <property type="match status" value="1"/>
</dbReference>
<keyword evidence="5" id="KW-1185">Reference proteome</keyword>
<dbReference type="AlphaFoldDB" id="A0A418VUE2"/>
<protein>
    <submittedName>
        <fullName evidence="4">Class I SAM-dependent methyltransferase</fullName>
    </submittedName>
</protein>
<gene>
    <name evidence="4" type="ORF">D3874_27240</name>
</gene>
<dbReference type="Proteomes" id="UP000284605">
    <property type="component" value="Unassembled WGS sequence"/>
</dbReference>
<evidence type="ECO:0000256" key="3">
    <source>
        <dbReference type="ARBA" id="ARBA00022691"/>
    </source>
</evidence>
<organism evidence="4 5">
    <name type="scientific">Oleomonas cavernae</name>
    <dbReference type="NCBI Taxonomy" id="2320859"/>
    <lineage>
        <taxon>Bacteria</taxon>
        <taxon>Pseudomonadati</taxon>
        <taxon>Pseudomonadota</taxon>
        <taxon>Alphaproteobacteria</taxon>
        <taxon>Acetobacterales</taxon>
        <taxon>Acetobacteraceae</taxon>
        <taxon>Oleomonas</taxon>
    </lineage>
</organism>
<dbReference type="RefSeq" id="WP_119782832.1">
    <property type="nucleotide sequence ID" value="NZ_QYUK01000016.1"/>
</dbReference>
<name>A0A418VUE2_9PROT</name>